<dbReference type="RefSeq" id="XP_064712731.1">
    <property type="nucleotide sequence ID" value="XM_064844871.1"/>
</dbReference>
<proteinExistence type="predicted"/>
<name>A0AAV9NW95_9EURO</name>
<evidence type="ECO:0000313" key="6">
    <source>
        <dbReference type="EMBL" id="KAK5065407.1"/>
    </source>
</evidence>
<gene>
    <name evidence="6" type="ORF">LTR84_001245</name>
</gene>
<feature type="transmembrane region" description="Helical" evidence="5">
    <location>
        <begin position="53"/>
        <end position="77"/>
    </location>
</feature>
<feature type="transmembrane region" description="Helical" evidence="5">
    <location>
        <begin position="89"/>
        <end position="112"/>
    </location>
</feature>
<dbReference type="GO" id="GO:0016020">
    <property type="term" value="C:membrane"/>
    <property type="evidence" value="ECO:0007669"/>
    <property type="project" value="UniProtKB-SubCell"/>
</dbReference>
<dbReference type="InterPro" id="IPR007568">
    <property type="entry name" value="RTA1"/>
</dbReference>
<reference evidence="6 7" key="1">
    <citation type="submission" date="2023-08" db="EMBL/GenBank/DDBJ databases">
        <title>Black Yeasts Isolated from many extreme environments.</title>
        <authorList>
            <person name="Coleine C."/>
            <person name="Stajich J.E."/>
            <person name="Selbmann L."/>
        </authorList>
    </citation>
    <scope>NUCLEOTIDE SEQUENCE [LARGE SCALE GENOMIC DNA]</scope>
    <source>
        <strain evidence="6 7">CCFEE 5792</strain>
    </source>
</reference>
<keyword evidence="2 5" id="KW-0812">Transmembrane</keyword>
<organism evidence="6 7">
    <name type="scientific">Exophiala bonariae</name>
    <dbReference type="NCBI Taxonomy" id="1690606"/>
    <lineage>
        <taxon>Eukaryota</taxon>
        <taxon>Fungi</taxon>
        <taxon>Dikarya</taxon>
        <taxon>Ascomycota</taxon>
        <taxon>Pezizomycotina</taxon>
        <taxon>Eurotiomycetes</taxon>
        <taxon>Chaetothyriomycetidae</taxon>
        <taxon>Chaetothyriales</taxon>
        <taxon>Herpotrichiellaceae</taxon>
        <taxon>Exophiala</taxon>
    </lineage>
</organism>
<feature type="transmembrane region" description="Helical" evidence="5">
    <location>
        <begin position="20"/>
        <end position="41"/>
    </location>
</feature>
<accession>A0AAV9NW95</accession>
<feature type="transmembrane region" description="Helical" evidence="5">
    <location>
        <begin position="133"/>
        <end position="151"/>
    </location>
</feature>
<evidence type="ECO:0000256" key="5">
    <source>
        <dbReference type="SAM" id="Phobius"/>
    </source>
</evidence>
<evidence type="ECO:0000256" key="4">
    <source>
        <dbReference type="ARBA" id="ARBA00023136"/>
    </source>
</evidence>
<dbReference type="GeneID" id="89969467"/>
<evidence type="ECO:0000256" key="1">
    <source>
        <dbReference type="ARBA" id="ARBA00004141"/>
    </source>
</evidence>
<dbReference type="EMBL" id="JAVRRD010000001">
    <property type="protein sequence ID" value="KAK5065407.1"/>
    <property type="molecule type" value="Genomic_DNA"/>
</dbReference>
<dbReference type="Proteomes" id="UP001358417">
    <property type="component" value="Unassembled WGS sequence"/>
</dbReference>
<dbReference type="PANTHER" id="PTHR31465:SF1">
    <property type="entry name" value="PROTEIN RTA1-RELATED"/>
    <property type="match status" value="1"/>
</dbReference>
<keyword evidence="3 5" id="KW-1133">Transmembrane helix</keyword>
<keyword evidence="4 5" id="KW-0472">Membrane</keyword>
<dbReference type="AlphaFoldDB" id="A0AAV9NW95"/>
<feature type="transmembrane region" description="Helical" evidence="5">
    <location>
        <begin position="171"/>
        <end position="190"/>
    </location>
</feature>
<evidence type="ECO:0000256" key="2">
    <source>
        <dbReference type="ARBA" id="ARBA00022692"/>
    </source>
</evidence>
<evidence type="ECO:0000256" key="3">
    <source>
        <dbReference type="ARBA" id="ARBA00022989"/>
    </source>
</evidence>
<comment type="caution">
    <text evidence="6">The sequence shown here is derived from an EMBL/GenBank/DDBJ whole genome shotgun (WGS) entry which is preliminary data.</text>
</comment>
<sequence>MGHNSPCDSNTEIVQKILLLVAPSVFAATIYMILGRTIIAVQAAHLSPIRPSLLTKIFVTGDVICFCVQLGGAAIMSGANLTSVRTGRYIILAGLGLQIFLFGLFVFVATIFHMRIRKERTDASNRPEIQWEVMIMVLYVVSGVIMVRNLFRVVETAGGRDGYLLSHEWPLFVFDGILMVCVMVILLYYFPTFIRPRRAFGMDGIETQPVLSYKHRNPYLRFSSPAHNDNNINSNSD</sequence>
<comment type="subcellular location">
    <subcellularLocation>
        <location evidence="1">Membrane</location>
        <topology evidence="1">Multi-pass membrane protein</topology>
    </subcellularLocation>
</comment>
<dbReference type="Pfam" id="PF04479">
    <property type="entry name" value="RTA1"/>
    <property type="match status" value="1"/>
</dbReference>
<evidence type="ECO:0000313" key="7">
    <source>
        <dbReference type="Proteomes" id="UP001358417"/>
    </source>
</evidence>
<dbReference type="PANTHER" id="PTHR31465">
    <property type="entry name" value="PROTEIN RTA1-RELATED"/>
    <property type="match status" value="1"/>
</dbReference>
<protein>
    <submittedName>
        <fullName evidence="6">Uncharacterized protein</fullName>
    </submittedName>
</protein>
<keyword evidence="7" id="KW-1185">Reference proteome</keyword>